<dbReference type="GO" id="GO:0030687">
    <property type="term" value="C:preribosome, large subunit precursor"/>
    <property type="evidence" value="ECO:0007669"/>
    <property type="project" value="TreeGrafter"/>
</dbReference>
<dbReference type="InterPro" id="IPR003593">
    <property type="entry name" value="AAA+_ATPase"/>
</dbReference>
<dbReference type="InterPro" id="IPR027417">
    <property type="entry name" value="P-loop_NTPase"/>
</dbReference>
<comment type="similarity">
    <text evidence="3 10">Belongs to the midasin family.</text>
</comment>
<feature type="region of interest" description="Disordered" evidence="11">
    <location>
        <begin position="4101"/>
        <end position="4619"/>
    </location>
</feature>
<dbReference type="GO" id="GO:0016887">
    <property type="term" value="F:ATP hydrolysis activity"/>
    <property type="evidence" value="ECO:0007669"/>
    <property type="project" value="InterPro"/>
</dbReference>
<feature type="compositionally biased region" description="Basic and acidic residues" evidence="11">
    <location>
        <begin position="4452"/>
        <end position="4467"/>
    </location>
</feature>
<feature type="region of interest" description="Disordered" evidence="11">
    <location>
        <begin position="768"/>
        <end position="791"/>
    </location>
</feature>
<dbReference type="FunFam" id="3.40.50.300:FF:000142">
    <property type="entry name" value="Midasin"/>
    <property type="match status" value="1"/>
</dbReference>
<dbReference type="InterPro" id="IPR041190">
    <property type="entry name" value="Midasin_AAA_lid_5"/>
</dbReference>
<dbReference type="PANTHER" id="PTHR48103:SF2">
    <property type="entry name" value="MIDASIN"/>
    <property type="match status" value="1"/>
</dbReference>
<evidence type="ECO:0000256" key="4">
    <source>
        <dbReference type="ARBA" id="ARBA00017143"/>
    </source>
</evidence>
<feature type="compositionally biased region" description="Acidic residues" evidence="11">
    <location>
        <begin position="4280"/>
        <end position="4296"/>
    </location>
</feature>
<dbReference type="FunFam" id="3.40.50.300:FF:001368">
    <property type="entry name" value="Midasin"/>
    <property type="match status" value="1"/>
</dbReference>
<comment type="subcellular location">
    <subcellularLocation>
        <location evidence="1">Nucleus</location>
        <location evidence="1">Nucleolus</location>
    </subcellularLocation>
    <subcellularLocation>
        <location evidence="2">Nucleus</location>
        <location evidence="2">Nucleoplasm</location>
    </subcellularLocation>
</comment>
<dbReference type="GO" id="GO:0005524">
    <property type="term" value="F:ATP binding"/>
    <property type="evidence" value="ECO:0007669"/>
    <property type="project" value="UniProtKB-KW"/>
</dbReference>
<dbReference type="PIRSF" id="PIRSF010340">
    <property type="entry name" value="Midasin"/>
    <property type="match status" value="1"/>
</dbReference>
<proteinExistence type="inferred from homology"/>
<gene>
    <name evidence="13" type="ORF">FB45DRAFT_1052757</name>
</gene>
<evidence type="ECO:0000256" key="2">
    <source>
        <dbReference type="ARBA" id="ARBA00004642"/>
    </source>
</evidence>
<dbReference type="InterPro" id="IPR002035">
    <property type="entry name" value="VWF_A"/>
</dbReference>
<dbReference type="SMART" id="SM00382">
    <property type="entry name" value="AAA"/>
    <property type="match status" value="6"/>
</dbReference>
<sequence>MASTRAIHDPLAINLRAQARILLSSLPPDSPHALVLANAASQNSIKLLTVLSRLLASPDLTLPIATIFRPILLDLTVRWLDEPQNTEEQLEALCYLVEVHEELFPVLYNILLRPEFVAGPLASAATITEPLRLQRLLLAYYRILQANRELPRQLLWSLSPLSSLIWAPGMDNGVRYLAIRCYSLQSGMGEAEREKLERAVLGEGSPDCLIEYGMNQVDASVMPVFEVKRVQEMRDAIVRDPKDFYEVSEDMVPMVFSPRLVNVHGVLLLRSSDSSSTVSSLITTPTTAQALRALATQFSLRLPTLLSSPPSSGKSLLLTHLAGLLHPGVKNQIITIQLADTSLDPRSLLGSYISSPTQPGTFEWKEGVLVRAMRQGKWVVFEDIDRGSSEVLGVLKPLVESLGPGKWIGQRASLEVPSRGRVVAEDGFAIFATRSAVPSRTGVFPPPLFFGAQKFHEILLSSPTSEELRIIIDSRFPRLAGSIANALIHLWESVRALGSAASTRDVGLRELEKLCTRVQRLLPDSDDSMDVDMSGTISSIFPNPTLREDIYLEARDVFFGAGTTTTSARAHLDNMASIVAQHLGLETERSIWVLNGRTPELDLEKDANARILGIRIGRTRLPARSTKAEISAPNTRPFAMHRPAVLLLSRIATAVSLSEPVLLTGETGTGKTSVVTHLASLLRRPLVSLNLSHQTESADLVGGFKPIDARIPGSVLQEHFLELFGGTFSRRKNEKFEAEVRKAVAEGKWKRAVGLWKESTRLAKERIQAKAKSEPAEDSGANVDTPRKRRKVEHGLNVSEASWTVFEKEVSEFEVQHVQAKGKFAFGFVEGPLVKALRCGDWVLLDEINLASPETLECISGLLHSPDASITLTEQGSLEPVPRHPDFRLFACMNPATDVGKKDLPPNIRSRFTEIDVPPPDADRETLLSIVNQYIGDSAVGDKGAVMNVAEFYTAVKQLSETRQIADGSNHKPHYSMRTLARALSFAADIAPTYSLRRAIWEGCLMAFTMVLDPPSTELVTALAQKHLLVGVRNPRSMLSKEPSLPHGRSADEFVKFGPFFLERGPLTVDLVEDYIMTPSVETKLIDLARIILTRRFPVLIEGPTSSGKTSSVEYLAKRTGHRFIRINNHEHTDIQEYLGSYVSDPATGKLVFKDGILVRALRNGDWIVLDELNLAPTDVLEALNRLLDDNRELVIPETQEVVRPHPHFMLFATQNPPGLYAGRKILSRAFRNRFLEVHFEDVPQAELETILCQRCRIAPSYGKKIVSVFRELQKRRQAGRVFETKQGFATLRDLFRWAGRDAIGYQELAENGYMLLAERARRDDDKAAVKEVIESVMGVKIDENALYNLHSAEVDFASYLDCPIPASSSKLIWTSAMKRLFILVSRALRFNEPVLLVGETGSGKTSVCQIFADASSKHLHGVNCHQNTETADLIGGLRPVRNRSTREADVYREGLEALQQLGLAPESPTLESVGHSIQLALDSADPEYCSRLEDLRLKFARLASIFEWHDGPLVDAMRRGDVFLLDEISLADDSVLERLNSVLEPGRTLVLAERGGDDLEHPAIRADDAFKLVATMNPGGDYGKKELSPALRNRFTEIWVPPVDDRNDLELIVDGMWTSEALRPYTPKVLDFVEWLSAKIGDRSLLSLRDIMAWVAFSNSAHGSGGMSAEEIFHHAAQMTFLDGLGSLPQFSSYSKEAIRKLKDEALSQLQALAPLADAESHMPDRDPSEWVQLGTFAIPRGPQEALLQSFNLRAPTTQDNAMRVVRACQVSKPILLEGSPGVGKTSLVAALANIAGHHLCRINLSDQTDLIDLFGSDLPVEGGGPGEFAWKDAEFLTALQQGHWVLLDEMNLAPQAVLEGLNAVLDHRGTVYIPELGRSFTRHPSFRIFAAQNPLNQGGGRKGLPKSFLNRFTKVYVEELTASDLQLVCQHLYPTISPEVLQAMISFNTALNEEVSIKRSFARAGSPWEFNLRDVLRWATLVESSPNSPHPSELLRSVYLDRFREVDDRQRAQLLFDRIFQMKSCALDQVPSWAISAGHLQIGGFHASRQNLAVFSRPGRVLKMQLPALETIGHCISQQWLAIVTGPRNSGKTQLVRTLANFCGRALSEVSLNSATDTMDILGSFEQVDDRGRVFVIVDKLFSLLHCRLRSSNGCHLSRSPAYDDLWRARHSPSSDPMSLLRSASSLILEVEDGLSPELQSLYDQIQRLITRRDGPGRFEWVDGPLVRAMKEGSWLLLDGANLCNPSVLDRLNSLCEVGGFLTLSERGYVDGQVQVLRPHPDFRIFMSVDPQYGELSRAMRNRGIEIALSSVPQADDATILQDHSRLPLSLPATTEIKAFDAFRRGISSDDVIQQVEQYSSGRSLDQDSASSSLLDRPALGNEPTAGSYYFLARTIVPPYALHFRRFVIHTGVTSDGARIFSEVVPAPSLRPAIAILRNAYAQAWDVPHEFVSAQPMDFYLKSRGKAPDGNLLLRALDLNVAVHLQPESPSRDASTSYGNVRAVKDVHAVLDSIKTLATATLASLDSSAWVSQSPPIELALTTLRFAEHLQKAQGTTHFNFSAVQAISAWLADALEDCPPNFLPLIKHVKSLREAVALSTGLGMNEIWSKFIADKTPDFSPALIRLNELACNLRDAPGVRSLRRHCFDLISVQSLDSSLSDDEMATHVALREDLLQHLTNAAVEEFVETKVDWGSLIPQLAILASSRSVQSSAHDNLTRSIEQLIQVECREPSNSLLRLVAYQHMLWTVKAEKDVFPVVLRLQMQWLSDVWNTTTDEGPTLLLRPYQLDSTISSCDLKGGSLGSFEKFERIISRRVRLTQLQCEQDIPRVDQLAEVLHQAVLFVSACFASSFGGSPPTSAELDIGPSLIQTLAFVEGTKSRPLEQAVHKHLHTSLHRFASLEPSQRNPSDLGSCWIALSRVILDLFVPDAPVDPAAIHNCATLFWTHQEALLTDQIRLHSQTEQLITGVPDNIVVEYLQAQLEEARAHLRDLPVHPTRADISRLHMFWSEISQFQSHIISPAKIDALLASLQSPEQGGILRENVLQQSMAGFCQRLDSVYPEFADISSPIQLAILYLRLGLRLIVSSASSDVVSNQVSTLSSSLVAFPSIRGAGDILADSRSGPSVLSPFRHLLLNMAAVAVNTRAGINIKTQITAVHTIYGQAQRLWLIDRAREGEAEAAANSLYRHKPMDYEDMGEAEMEEREFLLLFPSFEDALDPEAQNQPTKGSPSARIQSQEMERFVELHLQVLAARDQSTSLAIFDQLRQTTLEELLRTHFSSLSDVLDGESLPFQLALLHASLSSTQVAARDVNGSYSFYTDPNIPEVKKAVAVLTALKNRLQALIQEWPDQMVLQHLLERCDAALALDLSSPIAKVLSALEQLLLQTDDWENYANRHNTLKEHRSTLTTLIVEWRRLELACWQVLLQSQAKTFSDGVAEWWFHVYDATIRGPLDAAEREKEDPTQSVSDYLTNLIPLLDDFVRTSPLGQFHSRLQLLGSFEVYCVQLAASQSGDILHRVHRILHATLRHYNLFASQVSSKLSEQRNVLEKEVRGFIKLASWKDINVQALKASAQRTHHQLYKIIRKFRDVLRQPVSVLLSPRYAGDAESQRLITSESPTISPSTSFPATDSVVVPSGRSLNLAHTFKKFGDLLNTQIQPFITSRSALIVDNLAVDVIVTAKELAAVAVVSSPAEKRTKQLKALLTRKRKAWSDLLKELKRAGFTVHVKPDVLRQQSDVRWVREQPILQCSTDVSRKAEEYFTRLNDSLPILRSSLSNHHPDLVTRDLQKGVMFVESVFSMAVDSRSRLAEAFESYERLRRLTERLDALLSSPNIAFYGRSITDQIQQACDTLCKLSSALQDVNRGLDTFNALKPAPPIPTSLIEDARALQLSTDALSVQVKRISEQIHLSSLPILLEDECSVVQASMQHLTQAIGTLAHWADAHPPLRHLFVPARDWLKSQPQISLSSDIEPSTGLDNTDAVIDLFLVHVQTILPICTDLANDEDDERDRYIEHDYHTVRNLTRLLKLQQTSDSLDNALAQLVLNSGDLKGHLQRILPFLHLYLNLAQHQISTHSEWTKSLFKLDFVLCSITQTIAKEGFCQPPDEEGSAEGGETSEVSGGTGLGSGQGAENVSKEIEDESQVEGLKGDDDEGNDPKEKNDDDDAIEMDEDIGGSLEDVPEDGDEKEEDGSDQGSDADPEEQLGDLDASDPSAVDEKLWGDEKGPQESGDKDDKTNQDHSEQQSGESEVVAKEGEQQSQSKDKKEGNEQPADQEPPSNVEDEAVVGGEEEKEDQPDASGAPMDEHIQDANTLDLPDDLDFGLGDDLPEEMDVDEGPDDGMEEDGEVDPAAESEPFKEQADDREEPSSKDDDMPETQESEPPVQTGDTSDEMDVPEEETPDEHTIAKPDVTAGEGEVDPHNEKNEDAGESAATGQAGSSAGVAGQESAASEDQTKDQDGAPQKKEALAEPPMLVSESEVAGTSADGPQEGQAQSQSDLQLASNPLRSLGDTLKEIRQRFDQILDADESNAPREQPVPTDAEASRAEYLRPDDADHDMQALGPAGEEQVAKLNELTLLDGEQEGDQHAPMEVDGPLEPEQHQRPNEIQALHEPSSSSEAQQDLEGAVIQGALLDPARRTAPTDSSADKADVDMDDDDDNVALELRHWQASGMPDEGAERIWRLYESLTHDLAYALCEQLRLILEPTLATRLKGDYRTGKRLNMKKIISYIASDYTKDKIWLRRTRPSQREYQVLISLDDSKSMAESRSVHLAFETLALVSKALSRLEAGDIAIAKFGERVDVLHGFDEGPFTDQAGTKLMGAFRFDQKATNVLSMVDTSLRVLEAARERRAMGSASAADLWQLQIIISDGMCQDHEKLRTVLRKAEEQRVMIVFIIVDSLHSSATSPVVQGSILTMNKAEYKNVDGRMEVQLQRYLDSFPFEYYVVLRSVEALPEVLAGTLRQFFERISEE</sequence>
<keyword evidence="7 10" id="KW-0067">ATP-binding</keyword>
<dbReference type="Proteomes" id="UP001221142">
    <property type="component" value="Unassembled WGS sequence"/>
</dbReference>
<keyword evidence="8 10" id="KW-0143">Chaperone</keyword>
<dbReference type="InterPro" id="IPR011704">
    <property type="entry name" value="ATPase_dyneun-rel_AAA"/>
</dbReference>
<feature type="compositionally biased region" description="Low complexity" evidence="11">
    <location>
        <begin position="4491"/>
        <end position="4502"/>
    </location>
</feature>
<feature type="compositionally biased region" description="Basic and acidic residues" evidence="11">
    <location>
        <begin position="4541"/>
        <end position="4557"/>
    </location>
</feature>
<dbReference type="CDD" id="cd00009">
    <property type="entry name" value="AAA"/>
    <property type="match status" value="2"/>
</dbReference>
<reference evidence="13" key="1">
    <citation type="submission" date="2023-03" db="EMBL/GenBank/DDBJ databases">
        <title>Massive genome expansion in bonnet fungi (Mycena s.s.) driven by repeated elements and novel gene families across ecological guilds.</title>
        <authorList>
            <consortium name="Lawrence Berkeley National Laboratory"/>
            <person name="Harder C.B."/>
            <person name="Miyauchi S."/>
            <person name="Viragh M."/>
            <person name="Kuo A."/>
            <person name="Thoen E."/>
            <person name="Andreopoulos B."/>
            <person name="Lu D."/>
            <person name="Skrede I."/>
            <person name="Drula E."/>
            <person name="Henrissat B."/>
            <person name="Morin E."/>
            <person name="Kohler A."/>
            <person name="Barry K."/>
            <person name="LaButti K."/>
            <person name="Morin E."/>
            <person name="Salamov A."/>
            <person name="Lipzen A."/>
            <person name="Mereny Z."/>
            <person name="Hegedus B."/>
            <person name="Baldrian P."/>
            <person name="Stursova M."/>
            <person name="Weitz H."/>
            <person name="Taylor A."/>
            <person name="Grigoriev I.V."/>
            <person name="Nagy L.G."/>
            <person name="Martin F."/>
            <person name="Kauserud H."/>
        </authorList>
    </citation>
    <scope>NUCLEOTIDE SEQUENCE</scope>
    <source>
        <strain evidence="13">9284</strain>
    </source>
</reference>
<organism evidence="13 14">
    <name type="scientific">Roridomyces roridus</name>
    <dbReference type="NCBI Taxonomy" id="1738132"/>
    <lineage>
        <taxon>Eukaryota</taxon>
        <taxon>Fungi</taxon>
        <taxon>Dikarya</taxon>
        <taxon>Basidiomycota</taxon>
        <taxon>Agaricomycotina</taxon>
        <taxon>Agaricomycetes</taxon>
        <taxon>Agaricomycetidae</taxon>
        <taxon>Agaricales</taxon>
        <taxon>Marasmiineae</taxon>
        <taxon>Mycenaceae</taxon>
        <taxon>Roridomyces</taxon>
    </lineage>
</organism>
<keyword evidence="6 10" id="KW-0547">Nucleotide-binding</keyword>
<keyword evidence="5" id="KW-0597">Phosphoprotein</keyword>
<evidence type="ECO:0000256" key="1">
    <source>
        <dbReference type="ARBA" id="ARBA00004604"/>
    </source>
</evidence>
<evidence type="ECO:0000256" key="3">
    <source>
        <dbReference type="ARBA" id="ARBA00007188"/>
    </source>
</evidence>
<dbReference type="GO" id="GO:0000027">
    <property type="term" value="P:ribosomal large subunit assembly"/>
    <property type="evidence" value="ECO:0007669"/>
    <property type="project" value="InterPro"/>
</dbReference>
<dbReference type="GO" id="GO:0000055">
    <property type="term" value="P:ribosomal large subunit export from nucleus"/>
    <property type="evidence" value="ECO:0007669"/>
    <property type="project" value="TreeGrafter"/>
</dbReference>
<dbReference type="InterPro" id="IPR025662">
    <property type="entry name" value="Sigma_54_int_dom_ATP-bd_1"/>
</dbReference>
<evidence type="ECO:0000256" key="10">
    <source>
        <dbReference type="PIRNR" id="PIRNR010340"/>
    </source>
</evidence>
<evidence type="ECO:0000259" key="12">
    <source>
        <dbReference type="PROSITE" id="PS50234"/>
    </source>
</evidence>
<feature type="domain" description="VWFA" evidence="12">
    <location>
        <begin position="4751"/>
        <end position="4967"/>
    </location>
</feature>
<accession>A0AAD7CAK5</accession>
<dbReference type="PROSITE" id="PS50234">
    <property type="entry name" value="VWFA"/>
    <property type="match status" value="1"/>
</dbReference>
<dbReference type="EMBL" id="JARKIF010000003">
    <property type="protein sequence ID" value="KAJ7643898.1"/>
    <property type="molecule type" value="Genomic_DNA"/>
</dbReference>
<feature type="compositionally biased region" description="Acidic residues" evidence="11">
    <location>
        <begin position="4326"/>
        <end position="4351"/>
    </location>
</feature>
<name>A0AAD7CAK5_9AGAR</name>
<feature type="compositionally biased region" description="Basic and acidic residues" evidence="11">
    <location>
        <begin position="4417"/>
        <end position="4426"/>
    </location>
</feature>
<feature type="region of interest" description="Disordered" evidence="11">
    <location>
        <begin position="4631"/>
        <end position="4654"/>
    </location>
</feature>
<dbReference type="InterPro" id="IPR040848">
    <property type="entry name" value="AAA_lid_7"/>
</dbReference>
<dbReference type="InterPro" id="IPR012099">
    <property type="entry name" value="Midasin"/>
</dbReference>
<dbReference type="InterPro" id="IPR048617">
    <property type="entry name" value="MDN1_AAA_lid_4"/>
</dbReference>
<dbReference type="SUPFAM" id="SSF52540">
    <property type="entry name" value="P-loop containing nucleoside triphosphate hydrolases"/>
    <property type="match status" value="6"/>
</dbReference>
<dbReference type="PANTHER" id="PTHR48103">
    <property type="entry name" value="MIDASIN-RELATED"/>
    <property type="match status" value="1"/>
</dbReference>
<keyword evidence="9 10" id="KW-0539">Nucleus</keyword>
<dbReference type="SUPFAM" id="SSF53300">
    <property type="entry name" value="vWA-like"/>
    <property type="match status" value="1"/>
</dbReference>
<evidence type="ECO:0000256" key="5">
    <source>
        <dbReference type="ARBA" id="ARBA00022553"/>
    </source>
</evidence>
<evidence type="ECO:0000256" key="7">
    <source>
        <dbReference type="ARBA" id="ARBA00022840"/>
    </source>
</evidence>
<dbReference type="Pfam" id="PF17865">
    <property type="entry name" value="AAA_lid_5"/>
    <property type="match status" value="1"/>
</dbReference>
<feature type="compositionally biased region" description="Low complexity" evidence="11">
    <location>
        <begin position="4429"/>
        <end position="4451"/>
    </location>
</feature>
<feature type="compositionally biased region" description="Acidic residues" evidence="11">
    <location>
        <begin position="4162"/>
        <end position="4209"/>
    </location>
</feature>
<feature type="compositionally biased region" description="Basic and acidic residues" evidence="11">
    <location>
        <begin position="4250"/>
        <end position="4268"/>
    </location>
</feature>
<feature type="compositionally biased region" description="Basic and acidic residues" evidence="11">
    <location>
        <begin position="4354"/>
        <end position="4371"/>
    </location>
</feature>
<dbReference type="PROSITE" id="PS00675">
    <property type="entry name" value="SIGMA54_INTERACT_1"/>
    <property type="match status" value="2"/>
</dbReference>
<dbReference type="Gene3D" id="3.40.50.300">
    <property type="entry name" value="P-loop containing nucleotide triphosphate hydrolases"/>
    <property type="match status" value="6"/>
</dbReference>
<evidence type="ECO:0000256" key="8">
    <source>
        <dbReference type="ARBA" id="ARBA00023186"/>
    </source>
</evidence>
<dbReference type="Pfam" id="PF21108">
    <property type="entry name" value="MDN1_4th"/>
    <property type="match status" value="1"/>
</dbReference>
<evidence type="ECO:0000313" key="13">
    <source>
        <dbReference type="EMBL" id="KAJ7643898.1"/>
    </source>
</evidence>
<dbReference type="InterPro" id="IPR036465">
    <property type="entry name" value="vWFA_dom_sf"/>
</dbReference>
<evidence type="ECO:0000313" key="14">
    <source>
        <dbReference type="Proteomes" id="UP001221142"/>
    </source>
</evidence>
<dbReference type="FunFam" id="3.40.50.300:FF:000712">
    <property type="entry name" value="Midasin"/>
    <property type="match status" value="1"/>
</dbReference>
<comment type="function">
    <text evidence="10">Nuclear chaperone required for maturation and nuclear export of pre-60S ribosome subunits.</text>
</comment>
<feature type="compositionally biased region" description="Acidic residues" evidence="11">
    <location>
        <begin position="4388"/>
        <end position="4400"/>
    </location>
</feature>
<comment type="caution">
    <text evidence="13">The sequence shown here is derived from an EMBL/GenBank/DDBJ whole genome shotgun (WGS) entry which is preliminary data.</text>
</comment>
<dbReference type="GO" id="GO:0005730">
    <property type="term" value="C:nucleolus"/>
    <property type="evidence" value="ECO:0007669"/>
    <property type="project" value="UniProtKB-SubCell"/>
</dbReference>
<evidence type="ECO:0000256" key="6">
    <source>
        <dbReference type="ARBA" id="ARBA00022741"/>
    </source>
</evidence>
<feature type="compositionally biased region" description="Basic and acidic residues" evidence="11">
    <location>
        <begin position="4511"/>
        <end position="4521"/>
    </location>
</feature>
<keyword evidence="14" id="KW-1185">Reference proteome</keyword>
<dbReference type="Pfam" id="PF07728">
    <property type="entry name" value="AAA_5"/>
    <property type="match status" value="8"/>
</dbReference>
<dbReference type="Pfam" id="PF17867">
    <property type="entry name" value="AAA_lid_7"/>
    <property type="match status" value="3"/>
</dbReference>
<dbReference type="GO" id="GO:0005654">
    <property type="term" value="C:nucleoplasm"/>
    <property type="evidence" value="ECO:0007669"/>
    <property type="project" value="UniProtKB-SubCell"/>
</dbReference>
<evidence type="ECO:0000256" key="9">
    <source>
        <dbReference type="ARBA" id="ARBA00023242"/>
    </source>
</evidence>
<protein>
    <recommendedName>
        <fullName evidence="4 10">Midasin</fullName>
    </recommendedName>
</protein>
<feature type="compositionally biased region" description="Basic and acidic residues" evidence="11">
    <location>
        <begin position="4215"/>
        <end position="4242"/>
    </location>
</feature>
<evidence type="ECO:0000256" key="11">
    <source>
        <dbReference type="SAM" id="MobiDB-lite"/>
    </source>
</evidence>